<evidence type="ECO:0000259" key="1">
    <source>
        <dbReference type="Pfam" id="PF14024"/>
    </source>
</evidence>
<dbReference type="Pfam" id="PF14024">
    <property type="entry name" value="DUF4240"/>
    <property type="match status" value="1"/>
</dbReference>
<dbReference type="Proteomes" id="UP001501427">
    <property type="component" value="Unassembled WGS sequence"/>
</dbReference>
<evidence type="ECO:0000313" key="3">
    <source>
        <dbReference type="Proteomes" id="UP001501427"/>
    </source>
</evidence>
<protein>
    <recommendedName>
        <fullName evidence="1">DUF4240 domain-containing protein</fullName>
    </recommendedName>
</protein>
<sequence>MLCRMDENGFWLLIEDCKPGAPDPDAEHLAATLTARLAAGPLYKVIGFAEYLSWALYRLDRREYGCDLSGDAFLYTRAAVVAAGRDAYEGVLGDPAEFVPYATGLVWAESLLYVPDRAYEHITGEEWDRSTRYSYESYSNAAGWAGP</sequence>
<dbReference type="EMBL" id="BAAAHD010000001">
    <property type="protein sequence ID" value="GAA0545305.1"/>
    <property type="molecule type" value="Genomic_DNA"/>
</dbReference>
<keyword evidence="3" id="KW-1185">Reference proteome</keyword>
<accession>A0ABN1DJL7</accession>
<comment type="caution">
    <text evidence="2">The sequence shown here is derived from an EMBL/GenBank/DDBJ whole genome shotgun (WGS) entry which is preliminary data.</text>
</comment>
<evidence type="ECO:0000313" key="2">
    <source>
        <dbReference type="EMBL" id="GAA0545305.1"/>
    </source>
</evidence>
<name>A0ABN1DJL7_9ACTN</name>
<reference evidence="2 3" key="1">
    <citation type="journal article" date="2019" name="Int. J. Syst. Evol. Microbiol.">
        <title>The Global Catalogue of Microorganisms (GCM) 10K type strain sequencing project: providing services to taxonomists for standard genome sequencing and annotation.</title>
        <authorList>
            <consortium name="The Broad Institute Genomics Platform"/>
            <consortium name="The Broad Institute Genome Sequencing Center for Infectious Disease"/>
            <person name="Wu L."/>
            <person name="Ma J."/>
        </authorList>
    </citation>
    <scope>NUCLEOTIDE SEQUENCE [LARGE SCALE GENOMIC DNA]</scope>
    <source>
        <strain evidence="2 3">JCM 10667</strain>
    </source>
</reference>
<gene>
    <name evidence="2" type="ORF">GCM10009546_04220</name>
</gene>
<organism evidence="2 3">
    <name type="scientific">Actinomadura livida</name>
    <dbReference type="NCBI Taxonomy" id="79909"/>
    <lineage>
        <taxon>Bacteria</taxon>
        <taxon>Bacillati</taxon>
        <taxon>Actinomycetota</taxon>
        <taxon>Actinomycetes</taxon>
        <taxon>Streptosporangiales</taxon>
        <taxon>Thermomonosporaceae</taxon>
        <taxon>Actinomadura</taxon>
    </lineage>
</organism>
<proteinExistence type="predicted"/>
<feature type="domain" description="DUF4240" evidence="1">
    <location>
        <begin position="5"/>
        <end position="120"/>
    </location>
</feature>
<dbReference type="InterPro" id="IPR025334">
    <property type="entry name" value="DUF4240"/>
</dbReference>